<organism evidence="1 2">
    <name type="scientific">Pseudidiomarina aestuarii</name>
    <dbReference type="NCBI Taxonomy" id="624146"/>
    <lineage>
        <taxon>Bacteria</taxon>
        <taxon>Pseudomonadati</taxon>
        <taxon>Pseudomonadota</taxon>
        <taxon>Gammaproteobacteria</taxon>
        <taxon>Alteromonadales</taxon>
        <taxon>Idiomarinaceae</taxon>
        <taxon>Pseudidiomarina</taxon>
    </lineage>
</organism>
<protein>
    <submittedName>
        <fullName evidence="1">Adenylate kinase</fullName>
    </submittedName>
</protein>
<evidence type="ECO:0000313" key="1">
    <source>
        <dbReference type="EMBL" id="RUO41994.1"/>
    </source>
</evidence>
<accession>A0A7Z7EUN6</accession>
<dbReference type="Proteomes" id="UP000287766">
    <property type="component" value="Unassembled WGS sequence"/>
</dbReference>
<proteinExistence type="predicted"/>
<dbReference type="RefSeq" id="WP_169930721.1">
    <property type="nucleotide sequence ID" value="NZ_PIPR01000001.1"/>
</dbReference>
<dbReference type="PANTHER" id="PTHR37816:SF1">
    <property type="entry name" value="TOXIN"/>
    <property type="match status" value="1"/>
</dbReference>
<keyword evidence="1" id="KW-0418">Kinase</keyword>
<evidence type="ECO:0000313" key="2">
    <source>
        <dbReference type="Proteomes" id="UP000287766"/>
    </source>
</evidence>
<sequence length="173" mass="19548">MKKIAVFGKPGSGKSTFSKILSASTGIALYQLDSIVYKSNGEFVDRETFDEKHKKILSSDNWILDGLGPISAFTERLKAADTLIYLNLPYPVSYWLVTKRLLKGLFVKPEGWPDESSVIKGTIASYKALKMSPKFWNNDFEHRLKTEYSDKSVHIIRSIKELDSFIEEAGSKC</sequence>
<comment type="caution">
    <text evidence="1">The sequence shown here is derived from an EMBL/GenBank/DDBJ whole genome shotgun (WGS) entry which is preliminary data.</text>
</comment>
<dbReference type="Gene3D" id="3.40.50.300">
    <property type="entry name" value="P-loop containing nucleotide triphosphate hydrolases"/>
    <property type="match status" value="1"/>
</dbReference>
<keyword evidence="1" id="KW-0808">Transferase</keyword>
<reference evidence="2" key="1">
    <citation type="journal article" date="2018" name="Front. Microbiol.">
        <title>Genome-Based Analysis Reveals the Taxonomy and Diversity of the Family Idiomarinaceae.</title>
        <authorList>
            <person name="Liu Y."/>
            <person name="Lai Q."/>
            <person name="Shao Z."/>
        </authorList>
    </citation>
    <scope>NUCLEOTIDE SEQUENCE [LARGE SCALE GENOMIC DNA]</scope>
    <source>
        <strain evidence="2">KYW314</strain>
    </source>
</reference>
<dbReference type="SUPFAM" id="SSF52540">
    <property type="entry name" value="P-loop containing nucleoside triphosphate hydrolases"/>
    <property type="match status" value="1"/>
</dbReference>
<dbReference type="GO" id="GO:0016301">
    <property type="term" value="F:kinase activity"/>
    <property type="evidence" value="ECO:0007669"/>
    <property type="project" value="UniProtKB-KW"/>
</dbReference>
<dbReference type="PANTHER" id="PTHR37816">
    <property type="entry name" value="YALI0E33011P"/>
    <property type="match status" value="1"/>
</dbReference>
<dbReference type="EMBL" id="PIPR01000001">
    <property type="protein sequence ID" value="RUO41994.1"/>
    <property type="molecule type" value="Genomic_DNA"/>
</dbReference>
<name>A0A7Z7EUN6_9GAMM</name>
<keyword evidence="2" id="KW-1185">Reference proteome</keyword>
<dbReference type="InterPro" id="IPR027417">
    <property type="entry name" value="P-loop_NTPase"/>
</dbReference>
<gene>
    <name evidence="1" type="ORF">CWE22_07585</name>
</gene>
<dbReference type="InterPro" id="IPR052922">
    <property type="entry name" value="Cytidylate_Kinase-2"/>
</dbReference>
<dbReference type="AlphaFoldDB" id="A0A7Z7EUN6"/>